<comment type="caution">
    <text evidence="4">The sequence shown here is derived from an EMBL/GenBank/DDBJ whole genome shotgun (WGS) entry which is preliminary data.</text>
</comment>
<feature type="repeat" description="PPR" evidence="3">
    <location>
        <begin position="426"/>
        <end position="460"/>
    </location>
</feature>
<keyword evidence="1" id="KW-0677">Repeat</keyword>
<dbReference type="FunFam" id="1.25.40.10:FF:000090">
    <property type="entry name" value="Pentatricopeptide repeat-containing protein, chloroplastic"/>
    <property type="match status" value="1"/>
</dbReference>
<evidence type="ECO:0000313" key="5">
    <source>
        <dbReference type="Proteomes" id="UP000187406"/>
    </source>
</evidence>
<evidence type="ECO:0000256" key="2">
    <source>
        <dbReference type="ARBA" id="ARBA00061659"/>
    </source>
</evidence>
<dbReference type="FunFam" id="1.25.40.10:FF:001175">
    <property type="entry name" value="Pentatricopeptide repeat-containing protein At1g19720"/>
    <property type="match status" value="1"/>
</dbReference>
<feature type="repeat" description="PPR" evidence="3">
    <location>
        <begin position="323"/>
        <end position="357"/>
    </location>
</feature>
<dbReference type="Pfam" id="PF13041">
    <property type="entry name" value="PPR_2"/>
    <property type="match status" value="2"/>
</dbReference>
<feature type="repeat" description="PPR" evidence="3">
    <location>
        <begin position="288"/>
        <end position="322"/>
    </location>
</feature>
<protein>
    <submittedName>
        <fullName evidence="4">PPR domain-containing protein/PPR_2 domain-containing protein</fullName>
    </submittedName>
</protein>
<dbReference type="PANTHER" id="PTHR47926">
    <property type="entry name" value="PENTATRICOPEPTIDE REPEAT-CONTAINING PROTEIN"/>
    <property type="match status" value="1"/>
</dbReference>
<evidence type="ECO:0000256" key="3">
    <source>
        <dbReference type="PROSITE-ProRule" id="PRU00708"/>
    </source>
</evidence>
<dbReference type="InterPro" id="IPR046848">
    <property type="entry name" value="E_motif"/>
</dbReference>
<dbReference type="Gene3D" id="1.25.40.10">
    <property type="entry name" value="Tetratricopeptide repeat domain"/>
    <property type="match status" value="5"/>
</dbReference>
<keyword evidence="5" id="KW-1185">Reference proteome</keyword>
<reference evidence="5" key="1">
    <citation type="submission" date="2016-04" db="EMBL/GenBank/DDBJ databases">
        <title>Cephalotus genome sequencing.</title>
        <authorList>
            <person name="Fukushima K."/>
            <person name="Hasebe M."/>
            <person name="Fang X."/>
        </authorList>
    </citation>
    <scope>NUCLEOTIDE SEQUENCE [LARGE SCALE GENOMIC DNA]</scope>
    <source>
        <strain evidence="5">cv. St1</strain>
    </source>
</reference>
<feature type="non-terminal residue" evidence="4">
    <location>
        <position position="1"/>
    </location>
</feature>
<comment type="similarity">
    <text evidence="2">Belongs to the PPR family. PCMP-E subfamily.</text>
</comment>
<evidence type="ECO:0000256" key="1">
    <source>
        <dbReference type="ARBA" id="ARBA00022737"/>
    </source>
</evidence>
<dbReference type="FunCoup" id="A0A1Q3CJX6">
    <property type="interactions" value="73"/>
</dbReference>
<proteinExistence type="inferred from homology"/>
<evidence type="ECO:0000313" key="4">
    <source>
        <dbReference type="EMBL" id="GAV80515.1"/>
    </source>
</evidence>
<gene>
    <name evidence="4" type="ORF">CFOL_v3_23976</name>
</gene>
<feature type="repeat" description="PPR" evidence="3">
    <location>
        <begin position="461"/>
        <end position="495"/>
    </location>
</feature>
<dbReference type="InterPro" id="IPR046960">
    <property type="entry name" value="PPR_At4g14850-like_plant"/>
</dbReference>
<dbReference type="InterPro" id="IPR002885">
    <property type="entry name" value="PPR_rpt"/>
</dbReference>
<dbReference type="Pfam" id="PF20431">
    <property type="entry name" value="E_motif"/>
    <property type="match status" value="1"/>
</dbReference>
<dbReference type="Proteomes" id="UP000187406">
    <property type="component" value="Unassembled WGS sequence"/>
</dbReference>
<dbReference type="NCBIfam" id="TIGR00756">
    <property type="entry name" value="PPR"/>
    <property type="match status" value="3"/>
</dbReference>
<dbReference type="AlphaFoldDB" id="A0A1Q3CJX6"/>
<dbReference type="InParanoid" id="A0A1Q3CJX6"/>
<dbReference type="GO" id="GO:0009451">
    <property type="term" value="P:RNA modification"/>
    <property type="evidence" value="ECO:0007669"/>
    <property type="project" value="InterPro"/>
</dbReference>
<dbReference type="FunFam" id="1.25.40.10:FF:000196">
    <property type="entry name" value="Pentatricopeptide repeat-containing protein At4g14850"/>
    <property type="match status" value="1"/>
</dbReference>
<dbReference type="InterPro" id="IPR011990">
    <property type="entry name" value="TPR-like_helical_dom_sf"/>
</dbReference>
<name>A0A1Q3CJX6_CEPFO</name>
<dbReference type="OrthoDB" id="185373at2759"/>
<dbReference type="FunFam" id="1.25.40.10:FF:000344">
    <property type="entry name" value="Pentatricopeptide repeat-containing protein"/>
    <property type="match status" value="1"/>
</dbReference>
<dbReference type="PROSITE" id="PS51375">
    <property type="entry name" value="PPR"/>
    <property type="match status" value="4"/>
</dbReference>
<dbReference type="GO" id="GO:0003723">
    <property type="term" value="F:RNA binding"/>
    <property type="evidence" value="ECO:0007669"/>
    <property type="project" value="InterPro"/>
</dbReference>
<feature type="non-terminal residue" evidence="4">
    <location>
        <position position="604"/>
    </location>
</feature>
<organism evidence="4 5">
    <name type="scientific">Cephalotus follicularis</name>
    <name type="common">Albany pitcher plant</name>
    <dbReference type="NCBI Taxonomy" id="3775"/>
    <lineage>
        <taxon>Eukaryota</taxon>
        <taxon>Viridiplantae</taxon>
        <taxon>Streptophyta</taxon>
        <taxon>Embryophyta</taxon>
        <taxon>Tracheophyta</taxon>
        <taxon>Spermatophyta</taxon>
        <taxon>Magnoliopsida</taxon>
        <taxon>eudicotyledons</taxon>
        <taxon>Gunneridae</taxon>
        <taxon>Pentapetalae</taxon>
        <taxon>rosids</taxon>
        <taxon>fabids</taxon>
        <taxon>Oxalidales</taxon>
        <taxon>Cephalotaceae</taxon>
        <taxon>Cephalotus</taxon>
    </lineage>
</organism>
<sequence length="604" mass="67500">GFYKEAITLYSQRHSASLLPNKFTFPPLVKACAKLKSPPHGQMMHAHLIKIGFLVDIYIATALTDMYMKVNLLNDALKMFDQMPDRNMASLNAAISGFWRNGYCREALSVFKDVHIGIFRPNSVTIASVLPACRSVEHGLQIHCWAIKLGVEKDIYVATSLVTTYSNCKEMVLATKVFGEMDHKNVVSYNAFVTGLIQNGIPCVVLSVFKEMRVCLNEKPDAVTLVSVISACACLVYMQFGRQVHGFVVKIDKQFDTMVGTALVDMYSKCGCWQRAYDVFKELNGCRNLITWNSMIAGMMLNGQSDISVELFKQLEYEGLEPDSATWNSMISGFAHLGKGFDAFKWFEKMQLAGVVPSLKCITSLLPACSDLSALDCGKEIHGHAIRTTISNDEVIVTALIDMYMKCGCSSWARRIFDHFETKPDDPAFWNAMIYGYGRNGDSESAFEIFFHMKERNVEPNSVTFIGILSVCSRTGQVDEGWEAFKSMSEDYCLEPNSEHFGCMIDLLGRFGRLNEARELIQAMTDPPASVYSSLLGACRSHLDPELGEEIAIKLSNLEPQNPTPFVILSNIYAGLERWSDVERIRQKIDNIGLTKLSGFSSVE</sequence>
<dbReference type="PANTHER" id="PTHR47926:SF424">
    <property type="entry name" value="PENTACOTRIPEPTIDE-REPEAT REGION OF PRORP DOMAIN-CONTAINING PROTEIN"/>
    <property type="match status" value="1"/>
</dbReference>
<dbReference type="EMBL" id="BDDD01002194">
    <property type="protein sequence ID" value="GAV80515.1"/>
    <property type="molecule type" value="Genomic_DNA"/>
</dbReference>
<accession>A0A1Q3CJX6</accession>
<dbReference type="Pfam" id="PF01535">
    <property type="entry name" value="PPR"/>
    <property type="match status" value="5"/>
</dbReference>